<evidence type="ECO:0000313" key="2">
    <source>
        <dbReference type="Proteomes" id="UP000077405"/>
    </source>
</evidence>
<dbReference type="KEGG" id="ahu:A6A40_14340"/>
<dbReference type="EMBL" id="CP015285">
    <property type="protein sequence ID" value="ANC92954.1"/>
    <property type="molecule type" value="Genomic_DNA"/>
</dbReference>
<evidence type="ECO:0000313" key="1">
    <source>
        <dbReference type="EMBL" id="ANC92954.1"/>
    </source>
</evidence>
<dbReference type="RefSeq" id="WP_063635994.1">
    <property type="nucleotide sequence ID" value="NZ_CP015285.1"/>
</dbReference>
<reference evidence="1 2" key="1">
    <citation type="journal article" date="2013" name="Int. J. Syst. Evol. Microbiol.">
        <title>Azospirillum humicireducens sp. nov., a nitrogen-fixing bacterium isolated from a microbial fuel cell.</title>
        <authorList>
            <person name="Zhou S."/>
            <person name="Han L."/>
            <person name="Wang Y."/>
            <person name="Yang G."/>
            <person name="Zhuang L."/>
            <person name="Hu P."/>
        </authorList>
    </citation>
    <scope>NUCLEOTIDE SEQUENCE [LARGE SCALE GENOMIC DNA]</scope>
    <source>
        <strain evidence="1 2">SgZ-5</strain>
    </source>
</reference>
<keyword evidence="2" id="KW-1185">Reference proteome</keyword>
<name>A0A160JJ30_9PROT</name>
<dbReference type="Proteomes" id="UP000077405">
    <property type="component" value="Chromosome"/>
</dbReference>
<accession>A0A160JJ30</accession>
<protein>
    <submittedName>
        <fullName evidence="1">Pirin</fullName>
    </submittedName>
</protein>
<dbReference type="AlphaFoldDB" id="A0A160JJ30"/>
<dbReference type="OrthoDB" id="932750at2"/>
<organism evidence="1 2">
    <name type="scientific">Azospirillum humicireducens</name>
    <dbReference type="NCBI Taxonomy" id="1226968"/>
    <lineage>
        <taxon>Bacteria</taxon>
        <taxon>Pseudomonadati</taxon>
        <taxon>Pseudomonadota</taxon>
        <taxon>Alphaproteobacteria</taxon>
        <taxon>Rhodospirillales</taxon>
        <taxon>Azospirillaceae</taxon>
        <taxon>Azospirillum</taxon>
    </lineage>
</organism>
<dbReference type="Pfam" id="PF04796">
    <property type="entry name" value="RepA_C"/>
    <property type="match status" value="1"/>
</dbReference>
<gene>
    <name evidence="1" type="ORF">A6A40_14340</name>
</gene>
<sequence>MGSIHRLIETHGRDGALALVSDEERPLIDIAAAVQAAENGKLGITYAGFCQTALPHRQLPDDQHWERPGHKVKLVIQPGVIEDRNGVTRRIGVPYGSRARMILLYLQTRAIQTGNPEVELGGSMHDWLKRMDIPICGKAYRDVEDQAARLSACHLTFFTDADGGRRQSKESIVADAIQLRRPDDRQGTLFTETVRLSDSFFKALREHPVPVAEEALKAISGKSMALDVYIWLAYRLHSLEKPTPITWAALHGQFGAGYALVRQFKTKFIPNLKYAMAAYPDARVEESGEGLILYPSRPPINERVMARIA</sequence>
<proteinExistence type="predicted"/>
<dbReference type="InterPro" id="IPR006881">
    <property type="entry name" value="RepA_C"/>
</dbReference>